<sequence length="85" mass="9342">LEFIKARSVVTDMPYTCCFCAKTAYCFSEGSSCCRSCIKAKKPCDSVLVASTQVDESDALESALDAYKRGIVEELQFIQVPNNVD</sequence>
<accession>A0A162NAQ7</accession>
<dbReference type="EMBL" id="LFIW01000576">
    <property type="protein sequence ID" value="KZL85739.1"/>
    <property type="molecule type" value="Genomic_DNA"/>
</dbReference>
<gene>
    <name evidence="1" type="ORF">CI238_05138</name>
</gene>
<keyword evidence="2" id="KW-1185">Reference proteome</keyword>
<dbReference type="AlphaFoldDB" id="A0A162NAQ7"/>
<evidence type="ECO:0000313" key="2">
    <source>
        <dbReference type="Proteomes" id="UP000076584"/>
    </source>
</evidence>
<dbReference type="Proteomes" id="UP000076584">
    <property type="component" value="Unassembled WGS sequence"/>
</dbReference>
<organism evidence="1 2">
    <name type="scientific">Colletotrichum incanum</name>
    <name type="common">Soybean anthracnose fungus</name>
    <dbReference type="NCBI Taxonomy" id="1573173"/>
    <lineage>
        <taxon>Eukaryota</taxon>
        <taxon>Fungi</taxon>
        <taxon>Dikarya</taxon>
        <taxon>Ascomycota</taxon>
        <taxon>Pezizomycotina</taxon>
        <taxon>Sordariomycetes</taxon>
        <taxon>Hypocreomycetidae</taxon>
        <taxon>Glomerellales</taxon>
        <taxon>Glomerellaceae</taxon>
        <taxon>Colletotrichum</taxon>
        <taxon>Colletotrichum spaethianum species complex</taxon>
    </lineage>
</organism>
<feature type="non-terminal residue" evidence="1">
    <location>
        <position position="1"/>
    </location>
</feature>
<protein>
    <submittedName>
        <fullName evidence="1">Uncharacterized protein</fullName>
    </submittedName>
</protein>
<comment type="caution">
    <text evidence="1">The sequence shown here is derived from an EMBL/GenBank/DDBJ whole genome shotgun (WGS) entry which is preliminary data.</text>
</comment>
<reference evidence="1 2" key="1">
    <citation type="submission" date="2015-06" db="EMBL/GenBank/DDBJ databases">
        <title>Survival trade-offs in plant roots during colonization by closely related pathogenic and mutualistic fungi.</title>
        <authorList>
            <person name="Hacquard S."/>
            <person name="Kracher B."/>
            <person name="Hiruma K."/>
            <person name="Weinman A."/>
            <person name="Muench P."/>
            <person name="Garrido Oter R."/>
            <person name="Ver Loren van Themaat E."/>
            <person name="Dallerey J.-F."/>
            <person name="Damm U."/>
            <person name="Henrissat B."/>
            <person name="Lespinet O."/>
            <person name="Thon M."/>
            <person name="Kemen E."/>
            <person name="McHardy A.C."/>
            <person name="Schulze-Lefert P."/>
            <person name="O'Connell R.J."/>
        </authorList>
    </citation>
    <scope>NUCLEOTIDE SEQUENCE [LARGE SCALE GENOMIC DNA]</scope>
    <source>
        <strain evidence="1 2">MAFF 238704</strain>
    </source>
</reference>
<evidence type="ECO:0000313" key="1">
    <source>
        <dbReference type="EMBL" id="KZL85739.1"/>
    </source>
</evidence>
<proteinExistence type="predicted"/>
<name>A0A162NAQ7_COLIC</name>